<proteinExistence type="predicted"/>
<evidence type="ECO:0000313" key="1">
    <source>
        <dbReference type="EMBL" id="KAJ7704099.1"/>
    </source>
</evidence>
<dbReference type="AlphaFoldDB" id="A0AAD7GS91"/>
<protein>
    <submittedName>
        <fullName evidence="1">Uncharacterized protein</fullName>
    </submittedName>
</protein>
<dbReference type="EMBL" id="JARKIE010000011">
    <property type="protein sequence ID" value="KAJ7704099.1"/>
    <property type="molecule type" value="Genomic_DNA"/>
</dbReference>
<feature type="non-terminal residue" evidence="1">
    <location>
        <position position="77"/>
    </location>
</feature>
<dbReference type="Proteomes" id="UP001221757">
    <property type="component" value="Unassembled WGS sequence"/>
</dbReference>
<accession>A0AAD7GS91</accession>
<comment type="caution">
    <text evidence="1">The sequence shown here is derived from an EMBL/GenBank/DDBJ whole genome shotgun (WGS) entry which is preliminary data.</text>
</comment>
<reference evidence="1" key="1">
    <citation type="submission" date="2023-03" db="EMBL/GenBank/DDBJ databases">
        <title>Massive genome expansion in bonnet fungi (Mycena s.s.) driven by repeated elements and novel gene families across ecological guilds.</title>
        <authorList>
            <consortium name="Lawrence Berkeley National Laboratory"/>
            <person name="Harder C.B."/>
            <person name="Miyauchi S."/>
            <person name="Viragh M."/>
            <person name="Kuo A."/>
            <person name="Thoen E."/>
            <person name="Andreopoulos B."/>
            <person name="Lu D."/>
            <person name="Skrede I."/>
            <person name="Drula E."/>
            <person name="Henrissat B."/>
            <person name="Morin E."/>
            <person name="Kohler A."/>
            <person name="Barry K."/>
            <person name="LaButti K."/>
            <person name="Morin E."/>
            <person name="Salamov A."/>
            <person name="Lipzen A."/>
            <person name="Mereny Z."/>
            <person name="Hegedus B."/>
            <person name="Baldrian P."/>
            <person name="Stursova M."/>
            <person name="Weitz H."/>
            <person name="Taylor A."/>
            <person name="Grigoriev I.V."/>
            <person name="Nagy L.G."/>
            <person name="Martin F."/>
            <person name="Kauserud H."/>
        </authorList>
    </citation>
    <scope>NUCLEOTIDE SEQUENCE</scope>
    <source>
        <strain evidence="1">CBHHK067</strain>
    </source>
</reference>
<name>A0AAD7GS91_MYCRO</name>
<sequence length="77" mass="8505">MLVIARPCFLAIAIRVFSAVHKLHSLPWGSYGRNFGKAVESIGIVAPYRGGAYALQMSSIINQRAHFERAMRHSYGG</sequence>
<keyword evidence="2" id="KW-1185">Reference proteome</keyword>
<organism evidence="1 2">
    <name type="scientific">Mycena rosella</name>
    <name type="common">Pink bonnet</name>
    <name type="synonym">Agaricus rosellus</name>
    <dbReference type="NCBI Taxonomy" id="1033263"/>
    <lineage>
        <taxon>Eukaryota</taxon>
        <taxon>Fungi</taxon>
        <taxon>Dikarya</taxon>
        <taxon>Basidiomycota</taxon>
        <taxon>Agaricomycotina</taxon>
        <taxon>Agaricomycetes</taxon>
        <taxon>Agaricomycetidae</taxon>
        <taxon>Agaricales</taxon>
        <taxon>Marasmiineae</taxon>
        <taxon>Mycenaceae</taxon>
        <taxon>Mycena</taxon>
    </lineage>
</organism>
<evidence type="ECO:0000313" key="2">
    <source>
        <dbReference type="Proteomes" id="UP001221757"/>
    </source>
</evidence>
<gene>
    <name evidence="1" type="ORF">B0H17DRAFT_1040648</name>
</gene>